<sequence length="83" mass="9565">MSLHIIMVETSWWHKGVAVALQKMSQRAIMSNVSVTDDMDVAKTRTSLFISAISFSSTRDWRTIHHAQRCKCHADVQWALRYS</sequence>
<dbReference type="AlphaFoldDB" id="A0A164YIJ5"/>
<keyword evidence="2" id="KW-1185">Reference proteome</keyword>
<dbReference type="EMBL" id="LRGB01000913">
    <property type="protein sequence ID" value="KZS15288.1"/>
    <property type="molecule type" value="Genomic_DNA"/>
</dbReference>
<accession>A0A164YIJ5</accession>
<reference evidence="1 2" key="1">
    <citation type="submission" date="2016-03" db="EMBL/GenBank/DDBJ databases">
        <title>EvidentialGene: Evidence-directed Construction of Genes on Genomes.</title>
        <authorList>
            <person name="Gilbert D.G."/>
            <person name="Choi J.-H."/>
            <person name="Mockaitis K."/>
            <person name="Colbourne J."/>
            <person name="Pfrender M."/>
        </authorList>
    </citation>
    <scope>NUCLEOTIDE SEQUENCE [LARGE SCALE GENOMIC DNA]</scope>
    <source>
        <strain evidence="1 2">Xinb3</strain>
        <tissue evidence="1">Complete organism</tissue>
    </source>
</reference>
<proteinExistence type="predicted"/>
<organism evidence="1 2">
    <name type="scientific">Daphnia magna</name>
    <dbReference type="NCBI Taxonomy" id="35525"/>
    <lineage>
        <taxon>Eukaryota</taxon>
        <taxon>Metazoa</taxon>
        <taxon>Ecdysozoa</taxon>
        <taxon>Arthropoda</taxon>
        <taxon>Crustacea</taxon>
        <taxon>Branchiopoda</taxon>
        <taxon>Diplostraca</taxon>
        <taxon>Cladocera</taxon>
        <taxon>Anomopoda</taxon>
        <taxon>Daphniidae</taxon>
        <taxon>Daphnia</taxon>
    </lineage>
</organism>
<evidence type="ECO:0000313" key="1">
    <source>
        <dbReference type="EMBL" id="KZS15288.1"/>
    </source>
</evidence>
<gene>
    <name evidence="1" type="ORF">APZ42_019185</name>
</gene>
<comment type="caution">
    <text evidence="1">The sequence shown here is derived from an EMBL/GenBank/DDBJ whole genome shotgun (WGS) entry which is preliminary data.</text>
</comment>
<protein>
    <submittedName>
        <fullName evidence="1">Uncharacterized protein</fullName>
    </submittedName>
</protein>
<dbReference type="Proteomes" id="UP000076858">
    <property type="component" value="Unassembled WGS sequence"/>
</dbReference>
<evidence type="ECO:0000313" key="2">
    <source>
        <dbReference type="Proteomes" id="UP000076858"/>
    </source>
</evidence>
<name>A0A164YIJ5_9CRUS</name>